<sequence>MPHLPWYSCGGLQFQTAQLLLKVLQHSGWFDRCGDITGSESTSKGNSPSSMTG</sequence>
<accession>A0A9D4RXP7</accession>
<dbReference type="Proteomes" id="UP000828390">
    <property type="component" value="Unassembled WGS sequence"/>
</dbReference>
<keyword evidence="2" id="KW-1185">Reference proteome</keyword>
<evidence type="ECO:0000313" key="1">
    <source>
        <dbReference type="EMBL" id="KAH3882825.1"/>
    </source>
</evidence>
<dbReference type="AlphaFoldDB" id="A0A9D4RXP7"/>
<dbReference type="EMBL" id="JAIWYP010000001">
    <property type="protein sequence ID" value="KAH3882825.1"/>
    <property type="molecule type" value="Genomic_DNA"/>
</dbReference>
<name>A0A9D4RXP7_DREPO</name>
<reference evidence="1" key="1">
    <citation type="journal article" date="2019" name="bioRxiv">
        <title>The Genome of the Zebra Mussel, Dreissena polymorpha: A Resource for Invasive Species Research.</title>
        <authorList>
            <person name="McCartney M.A."/>
            <person name="Auch B."/>
            <person name="Kono T."/>
            <person name="Mallez S."/>
            <person name="Zhang Y."/>
            <person name="Obille A."/>
            <person name="Becker A."/>
            <person name="Abrahante J.E."/>
            <person name="Garbe J."/>
            <person name="Badalamenti J.P."/>
            <person name="Herman A."/>
            <person name="Mangelson H."/>
            <person name="Liachko I."/>
            <person name="Sullivan S."/>
            <person name="Sone E.D."/>
            <person name="Koren S."/>
            <person name="Silverstein K.A.T."/>
            <person name="Beckman K.B."/>
            <person name="Gohl D.M."/>
        </authorList>
    </citation>
    <scope>NUCLEOTIDE SEQUENCE</scope>
    <source>
        <strain evidence="1">Duluth1</strain>
        <tissue evidence="1">Whole animal</tissue>
    </source>
</reference>
<reference evidence="1" key="2">
    <citation type="submission" date="2020-11" db="EMBL/GenBank/DDBJ databases">
        <authorList>
            <person name="McCartney M.A."/>
            <person name="Auch B."/>
            <person name="Kono T."/>
            <person name="Mallez S."/>
            <person name="Becker A."/>
            <person name="Gohl D.M."/>
            <person name="Silverstein K.A.T."/>
            <person name="Koren S."/>
            <person name="Bechman K.B."/>
            <person name="Herman A."/>
            <person name="Abrahante J.E."/>
            <person name="Garbe J."/>
        </authorList>
    </citation>
    <scope>NUCLEOTIDE SEQUENCE</scope>
    <source>
        <strain evidence="1">Duluth1</strain>
        <tissue evidence="1">Whole animal</tissue>
    </source>
</reference>
<protein>
    <submittedName>
        <fullName evidence="1">Uncharacterized protein</fullName>
    </submittedName>
</protein>
<proteinExistence type="predicted"/>
<comment type="caution">
    <text evidence="1">The sequence shown here is derived from an EMBL/GenBank/DDBJ whole genome shotgun (WGS) entry which is preliminary data.</text>
</comment>
<gene>
    <name evidence="1" type="ORF">DPMN_006770</name>
</gene>
<organism evidence="1 2">
    <name type="scientific">Dreissena polymorpha</name>
    <name type="common">Zebra mussel</name>
    <name type="synonym">Mytilus polymorpha</name>
    <dbReference type="NCBI Taxonomy" id="45954"/>
    <lineage>
        <taxon>Eukaryota</taxon>
        <taxon>Metazoa</taxon>
        <taxon>Spiralia</taxon>
        <taxon>Lophotrochozoa</taxon>
        <taxon>Mollusca</taxon>
        <taxon>Bivalvia</taxon>
        <taxon>Autobranchia</taxon>
        <taxon>Heteroconchia</taxon>
        <taxon>Euheterodonta</taxon>
        <taxon>Imparidentia</taxon>
        <taxon>Neoheterodontei</taxon>
        <taxon>Myida</taxon>
        <taxon>Dreissenoidea</taxon>
        <taxon>Dreissenidae</taxon>
        <taxon>Dreissena</taxon>
    </lineage>
</organism>
<evidence type="ECO:0000313" key="2">
    <source>
        <dbReference type="Proteomes" id="UP000828390"/>
    </source>
</evidence>